<accession>A0A423T6F2</accession>
<dbReference type="Proteomes" id="UP000283509">
    <property type="component" value="Unassembled WGS sequence"/>
</dbReference>
<organism evidence="2 3">
    <name type="scientific">Penaeus vannamei</name>
    <name type="common">Whiteleg shrimp</name>
    <name type="synonym">Litopenaeus vannamei</name>
    <dbReference type="NCBI Taxonomy" id="6689"/>
    <lineage>
        <taxon>Eukaryota</taxon>
        <taxon>Metazoa</taxon>
        <taxon>Ecdysozoa</taxon>
        <taxon>Arthropoda</taxon>
        <taxon>Crustacea</taxon>
        <taxon>Multicrustacea</taxon>
        <taxon>Malacostraca</taxon>
        <taxon>Eumalacostraca</taxon>
        <taxon>Eucarida</taxon>
        <taxon>Decapoda</taxon>
        <taxon>Dendrobranchiata</taxon>
        <taxon>Penaeoidea</taxon>
        <taxon>Penaeidae</taxon>
        <taxon>Penaeus</taxon>
    </lineage>
</organism>
<comment type="caution">
    <text evidence="2">The sequence shown here is derived from an EMBL/GenBank/DDBJ whole genome shotgun (WGS) entry which is preliminary data.</text>
</comment>
<name>A0A423T6F2_PENVA</name>
<evidence type="ECO:0000313" key="3">
    <source>
        <dbReference type="Proteomes" id="UP000283509"/>
    </source>
</evidence>
<evidence type="ECO:0000256" key="1">
    <source>
        <dbReference type="SAM" id="Phobius"/>
    </source>
</evidence>
<dbReference type="EMBL" id="QCYY01002211">
    <property type="protein sequence ID" value="ROT72079.1"/>
    <property type="molecule type" value="Genomic_DNA"/>
</dbReference>
<sequence>MYYIIWAAAADAGDSQNPREGQRIICQLSTPPSGLVSRLAAGKRNLLCLARRAVAPLGAVWCGFAHLVTCFGVGASLVNLLSSFSIASSIYSHLVRVVSLSLQCRLPPLLRSSLVDRPSGPLRSRAISKASQSRGLAFLFSLCVSLPLVSHHRLRRPLSRQLSVSGLSCSLSLSLSPPRYNLISGPSSVFFSSGGFSSLPVTGRQRVENGRRYPWLSSNFSLASLLPGPSAALQLPLRPSLLRVSTSPLAVLRLSSSLSPFSLSLSRLPSLPPLVPLASSLPLPAPRSLSPGSRRLPVPHSFPPSLALVPLSRPSVSHGSLSHTPYIPLVSSSLSRDPRAGPTFRPLLPTSLSSSSLPPLSPAPPFLSLVLSVLPSRLFPSLPPSRSSSSHPSLCSVSAFPALLSSPFPPRWALRARGPVVFSARIRELLLLSVSSHLLALLPLSLLLPPYLPLLALSLLTFPSASPESLPSPSVVSRPFPSPVSVKRATARGRLAREHRVTGCLSEGQIRSTPYRRALQFPSSFVPMHGVKFLHTKKGIRIFASRICVLGLYLKSRGSEIEVTRRI</sequence>
<keyword evidence="1" id="KW-0472">Membrane</keyword>
<feature type="transmembrane region" description="Helical" evidence="1">
    <location>
        <begin position="53"/>
        <end position="78"/>
    </location>
</feature>
<reference evidence="2 3" key="2">
    <citation type="submission" date="2019-01" db="EMBL/GenBank/DDBJ databases">
        <title>The decoding of complex shrimp genome reveals the adaptation for benthos swimmer, frequently molting mechanism and breeding impact on genome.</title>
        <authorList>
            <person name="Sun Y."/>
            <person name="Gao Y."/>
            <person name="Yu Y."/>
        </authorList>
    </citation>
    <scope>NUCLEOTIDE SEQUENCE [LARGE SCALE GENOMIC DNA]</scope>
    <source>
        <tissue evidence="2">Muscle</tissue>
    </source>
</reference>
<protein>
    <submittedName>
        <fullName evidence="2">Uncharacterized protein</fullName>
    </submittedName>
</protein>
<keyword evidence="1" id="KW-0812">Transmembrane</keyword>
<reference evidence="2 3" key="1">
    <citation type="submission" date="2018-04" db="EMBL/GenBank/DDBJ databases">
        <authorList>
            <person name="Zhang X."/>
            <person name="Yuan J."/>
            <person name="Li F."/>
            <person name="Xiang J."/>
        </authorList>
    </citation>
    <scope>NUCLEOTIDE SEQUENCE [LARGE SCALE GENOMIC DNA]</scope>
    <source>
        <tissue evidence="2">Muscle</tissue>
    </source>
</reference>
<gene>
    <name evidence="2" type="ORF">C7M84_009555</name>
</gene>
<keyword evidence="1" id="KW-1133">Transmembrane helix</keyword>
<proteinExistence type="predicted"/>
<keyword evidence="3" id="KW-1185">Reference proteome</keyword>
<evidence type="ECO:0000313" key="2">
    <source>
        <dbReference type="EMBL" id="ROT72079.1"/>
    </source>
</evidence>
<dbReference type="AlphaFoldDB" id="A0A423T6F2"/>